<evidence type="ECO:0000313" key="2">
    <source>
        <dbReference type="Proteomes" id="UP000033710"/>
    </source>
</evidence>
<dbReference type="VEuPathDB" id="FungiDB:SPSK_08122"/>
<proteinExistence type="predicted"/>
<organism evidence="1 2">
    <name type="scientific">Sporothrix schenckii 1099-18</name>
    <dbReference type="NCBI Taxonomy" id="1397361"/>
    <lineage>
        <taxon>Eukaryota</taxon>
        <taxon>Fungi</taxon>
        <taxon>Dikarya</taxon>
        <taxon>Ascomycota</taxon>
        <taxon>Pezizomycotina</taxon>
        <taxon>Sordariomycetes</taxon>
        <taxon>Sordariomycetidae</taxon>
        <taxon>Ophiostomatales</taxon>
        <taxon>Ophiostomataceae</taxon>
        <taxon>Sporothrix</taxon>
    </lineage>
</organism>
<comment type="caution">
    <text evidence="1">The sequence shown here is derived from an EMBL/GenBank/DDBJ whole genome shotgun (WGS) entry which is preliminary data.</text>
</comment>
<reference evidence="1 2" key="1">
    <citation type="journal article" date="2014" name="BMC Genomics">
        <title>Comparative genomics of the major fungal agents of human and animal Sporotrichosis: Sporothrix schenckii and Sporothrix brasiliensis.</title>
        <authorList>
            <person name="Teixeira M.M."/>
            <person name="de Almeida L.G."/>
            <person name="Kubitschek-Barreira P."/>
            <person name="Alves F.L."/>
            <person name="Kioshima E.S."/>
            <person name="Abadio A.K."/>
            <person name="Fernandes L."/>
            <person name="Derengowski L.S."/>
            <person name="Ferreira K.S."/>
            <person name="Souza R.C."/>
            <person name="Ruiz J.C."/>
            <person name="de Andrade N.C."/>
            <person name="Paes H.C."/>
            <person name="Nicola A.M."/>
            <person name="Albuquerque P."/>
            <person name="Gerber A.L."/>
            <person name="Martins V.P."/>
            <person name="Peconick L.D."/>
            <person name="Neto A.V."/>
            <person name="Chaucanez C.B."/>
            <person name="Silva P.A."/>
            <person name="Cunha O.L."/>
            <person name="de Oliveira F.F."/>
            <person name="dos Santos T.C."/>
            <person name="Barros A.L."/>
            <person name="Soares M.A."/>
            <person name="de Oliveira L.M."/>
            <person name="Marini M.M."/>
            <person name="Villalobos-Duno H."/>
            <person name="Cunha M.M."/>
            <person name="de Hoog S."/>
            <person name="da Silveira J.F."/>
            <person name="Henrissat B."/>
            <person name="Nino-Vega G.A."/>
            <person name="Cisalpino P.S."/>
            <person name="Mora-Montes H.M."/>
            <person name="Almeida S.R."/>
            <person name="Stajich J.E."/>
            <person name="Lopes-Bezerra L.M."/>
            <person name="Vasconcelos A.T."/>
            <person name="Felipe M.S."/>
        </authorList>
    </citation>
    <scope>NUCLEOTIDE SEQUENCE [LARGE SCALE GENOMIC DNA]</scope>
    <source>
        <strain evidence="1 2">1099-18</strain>
    </source>
</reference>
<accession>A0A0F2MDG0</accession>
<name>A0A0F2MDG0_SPOSC</name>
<reference evidence="1 2" key="2">
    <citation type="journal article" date="2015" name="Eukaryot. Cell">
        <title>Asexual propagation of a virulent clone complex in a human and feline outbreak of sporotrichosis.</title>
        <authorList>
            <person name="Teixeira Mde M."/>
            <person name="Rodrigues A.M."/>
            <person name="Tsui C.K."/>
            <person name="de Almeida L.G."/>
            <person name="Van Diepeningen A.D."/>
            <person name="van den Ende B.G."/>
            <person name="Fernandes G.F."/>
            <person name="Kano R."/>
            <person name="Hamelin R.C."/>
            <person name="Lopes-Bezerra L.M."/>
            <person name="Vasconcelos A.T."/>
            <person name="de Hoog S."/>
            <person name="de Camargo Z.P."/>
            <person name="Felipe M.S."/>
        </authorList>
    </citation>
    <scope>NUCLEOTIDE SEQUENCE [LARGE SCALE GENOMIC DNA]</scope>
    <source>
        <strain evidence="1 2">1099-18</strain>
    </source>
</reference>
<dbReference type="GeneID" id="27670042"/>
<protein>
    <submittedName>
        <fullName evidence="1">Uncharacterized protein</fullName>
    </submittedName>
</protein>
<dbReference type="EMBL" id="AXCR01000004">
    <property type="protein sequence ID" value="KJR87672.1"/>
    <property type="molecule type" value="Genomic_DNA"/>
</dbReference>
<dbReference type="RefSeq" id="XP_016590348.1">
    <property type="nucleotide sequence ID" value="XM_016734765.1"/>
</dbReference>
<dbReference type="AlphaFoldDB" id="A0A0F2MDG0"/>
<sequence length="102" mass="12112">MDPMDDGWEIFCKIVEPPLTPRLEIESAKGKGKKKVHLSQSQFDLVTSHWRNLVELAALMDTKHYRECFEHPLYFVCQMYMKGWQIRDIYKRGPPEEPEETI</sequence>
<dbReference type="KEGG" id="ssck:SPSK_08122"/>
<gene>
    <name evidence="1" type="ORF">SPSK_08122</name>
</gene>
<evidence type="ECO:0000313" key="1">
    <source>
        <dbReference type="EMBL" id="KJR87672.1"/>
    </source>
</evidence>
<dbReference type="Proteomes" id="UP000033710">
    <property type="component" value="Unassembled WGS sequence"/>
</dbReference>